<dbReference type="GO" id="GO:0006457">
    <property type="term" value="P:protein folding"/>
    <property type="evidence" value="ECO:0007669"/>
    <property type="project" value="UniProtKB-UniRule"/>
</dbReference>
<evidence type="ECO:0000256" key="3">
    <source>
        <dbReference type="ARBA" id="ARBA00025596"/>
    </source>
</evidence>
<evidence type="ECO:0000256" key="4">
    <source>
        <dbReference type="HAMAP-Rule" id="MF_00682"/>
    </source>
</evidence>
<comment type="function">
    <text evidence="3 4">Co-chaperone involved in the maturation of iron-sulfur cluster-containing proteins. Seems to help targeting proteins to be folded toward HscA.</text>
</comment>
<dbReference type="Proteomes" id="UP000307702">
    <property type="component" value="Unassembled WGS sequence"/>
</dbReference>
<organism evidence="6 7">
    <name type="scientific">Colwellia ponticola</name>
    <dbReference type="NCBI Taxonomy" id="2304625"/>
    <lineage>
        <taxon>Bacteria</taxon>
        <taxon>Pseudomonadati</taxon>
        <taxon>Pseudomonadota</taxon>
        <taxon>Gammaproteobacteria</taxon>
        <taxon>Alteromonadales</taxon>
        <taxon>Colwelliaceae</taxon>
        <taxon>Colwellia</taxon>
    </lineage>
</organism>
<name>A0A8H2JP30_9GAMM</name>
<dbReference type="OrthoDB" id="287587at2"/>
<dbReference type="CDD" id="cd06257">
    <property type="entry name" value="DnaJ"/>
    <property type="match status" value="1"/>
</dbReference>
<dbReference type="GO" id="GO:0001671">
    <property type="term" value="F:ATPase activator activity"/>
    <property type="evidence" value="ECO:0007669"/>
    <property type="project" value="InterPro"/>
</dbReference>
<dbReference type="GO" id="GO:0044571">
    <property type="term" value="P:[2Fe-2S] cluster assembly"/>
    <property type="evidence" value="ECO:0007669"/>
    <property type="project" value="InterPro"/>
</dbReference>
<dbReference type="InterPro" id="IPR009073">
    <property type="entry name" value="HscB_oligo_C"/>
</dbReference>
<dbReference type="GO" id="GO:0051087">
    <property type="term" value="F:protein-folding chaperone binding"/>
    <property type="evidence" value="ECO:0007669"/>
    <property type="project" value="InterPro"/>
</dbReference>
<comment type="subunit">
    <text evidence="4">Interacts with HscA and stimulates its ATPase activity.</text>
</comment>
<keyword evidence="2 4" id="KW-0143">Chaperone</keyword>
<dbReference type="PANTHER" id="PTHR14021">
    <property type="entry name" value="IRON-SULFUR CLUSTER CO-CHAPERONE PROTEIN HSCB"/>
    <property type="match status" value="1"/>
</dbReference>
<dbReference type="Gene3D" id="1.20.1280.20">
    <property type="entry name" value="HscB, C-terminal domain"/>
    <property type="match status" value="1"/>
</dbReference>
<proteinExistence type="inferred from homology"/>
<feature type="domain" description="J" evidence="5">
    <location>
        <begin position="2"/>
        <end position="74"/>
    </location>
</feature>
<dbReference type="AlphaFoldDB" id="A0A8H2JP30"/>
<comment type="similarity">
    <text evidence="1 4">Belongs to the HscB family.</text>
</comment>
<dbReference type="RefSeq" id="WP_138621664.1">
    <property type="nucleotide sequence ID" value="NZ_SZVP01000004.1"/>
</dbReference>
<dbReference type="NCBIfam" id="TIGR00714">
    <property type="entry name" value="hscB"/>
    <property type="match status" value="1"/>
</dbReference>
<dbReference type="Pfam" id="PF00226">
    <property type="entry name" value="DnaJ"/>
    <property type="match status" value="1"/>
</dbReference>
<dbReference type="InterPro" id="IPR036386">
    <property type="entry name" value="HscB_C_sf"/>
</dbReference>
<dbReference type="InterPro" id="IPR036869">
    <property type="entry name" value="J_dom_sf"/>
</dbReference>
<protein>
    <recommendedName>
        <fullName evidence="4">Co-chaperone protein HscB homolog</fullName>
    </recommendedName>
</protein>
<comment type="caution">
    <text evidence="6">The sequence shown here is derived from an EMBL/GenBank/DDBJ whole genome shotgun (WGS) entry which is preliminary data.</text>
</comment>
<dbReference type="Gene3D" id="1.10.287.110">
    <property type="entry name" value="DnaJ domain"/>
    <property type="match status" value="1"/>
</dbReference>
<accession>A0A8H2JP30</accession>
<evidence type="ECO:0000313" key="6">
    <source>
        <dbReference type="EMBL" id="TMM45983.1"/>
    </source>
</evidence>
<dbReference type="PROSITE" id="PS50076">
    <property type="entry name" value="DNAJ_2"/>
    <property type="match status" value="1"/>
</dbReference>
<reference evidence="6 7" key="1">
    <citation type="submission" date="2019-05" db="EMBL/GenBank/DDBJ databases">
        <title>Colwellia ponticola sp. nov., isolated from seawater.</title>
        <authorList>
            <person name="Yoon J.-H."/>
        </authorList>
    </citation>
    <scope>NUCLEOTIDE SEQUENCE [LARGE SCALE GENOMIC DNA]</scope>
    <source>
        <strain evidence="6 7">OISW-25</strain>
    </source>
</reference>
<sequence>MNYFQLFGIEASFDVDIQQLSSSYQTLQKSVHPDKFVHASEQDQRIAVQKSAHINDAYQTLKNPLLRAEYILIERGIDMPNEQHTFGDTSFLMHQMELREMLEDVKSSGDVDAALLEVQNVLSSEYLQLSQMMRAQIIENTAASNSAACDNLRKLKFYQKLNIEVDRLEDSLFDD</sequence>
<dbReference type="Pfam" id="PF07743">
    <property type="entry name" value="HSCB_C"/>
    <property type="match status" value="1"/>
</dbReference>
<dbReference type="GO" id="GO:1990230">
    <property type="term" value="C:iron-sulfur cluster transfer complex"/>
    <property type="evidence" value="ECO:0007669"/>
    <property type="project" value="TreeGrafter"/>
</dbReference>
<dbReference type="SUPFAM" id="SSF46565">
    <property type="entry name" value="Chaperone J-domain"/>
    <property type="match status" value="1"/>
</dbReference>
<dbReference type="NCBIfam" id="NF003449">
    <property type="entry name" value="PRK05014.1"/>
    <property type="match status" value="1"/>
</dbReference>
<dbReference type="SUPFAM" id="SSF47144">
    <property type="entry name" value="HSC20 (HSCB), C-terminal oligomerisation domain"/>
    <property type="match status" value="1"/>
</dbReference>
<evidence type="ECO:0000256" key="2">
    <source>
        <dbReference type="ARBA" id="ARBA00023186"/>
    </source>
</evidence>
<dbReference type="InterPro" id="IPR004640">
    <property type="entry name" value="HscB"/>
</dbReference>
<gene>
    <name evidence="4 6" type="primary">hscB</name>
    <name evidence="6" type="ORF">FCS21_06565</name>
</gene>
<dbReference type="GO" id="GO:0051259">
    <property type="term" value="P:protein complex oligomerization"/>
    <property type="evidence" value="ECO:0007669"/>
    <property type="project" value="InterPro"/>
</dbReference>
<dbReference type="SMART" id="SM00271">
    <property type="entry name" value="DnaJ"/>
    <property type="match status" value="1"/>
</dbReference>
<evidence type="ECO:0000259" key="5">
    <source>
        <dbReference type="PROSITE" id="PS50076"/>
    </source>
</evidence>
<keyword evidence="7" id="KW-1185">Reference proteome</keyword>
<dbReference type="EMBL" id="SZVP01000004">
    <property type="protein sequence ID" value="TMM45983.1"/>
    <property type="molecule type" value="Genomic_DNA"/>
</dbReference>
<evidence type="ECO:0000313" key="7">
    <source>
        <dbReference type="Proteomes" id="UP000307702"/>
    </source>
</evidence>
<dbReference type="InterPro" id="IPR001623">
    <property type="entry name" value="DnaJ_domain"/>
</dbReference>
<dbReference type="HAMAP" id="MF_00682">
    <property type="entry name" value="HscB"/>
    <property type="match status" value="1"/>
</dbReference>
<dbReference type="PANTHER" id="PTHR14021:SF15">
    <property type="entry name" value="IRON-SULFUR CLUSTER CO-CHAPERONE PROTEIN HSCB"/>
    <property type="match status" value="1"/>
</dbReference>
<evidence type="ECO:0000256" key="1">
    <source>
        <dbReference type="ARBA" id="ARBA00010476"/>
    </source>
</evidence>